<feature type="transmembrane region" description="Helical" evidence="6">
    <location>
        <begin position="276"/>
        <end position="294"/>
    </location>
</feature>
<feature type="transmembrane region" description="Helical" evidence="6">
    <location>
        <begin position="188"/>
        <end position="206"/>
    </location>
</feature>
<feature type="transmembrane region" description="Helical" evidence="6">
    <location>
        <begin position="105"/>
        <end position="132"/>
    </location>
</feature>
<dbReference type="InterPro" id="IPR050495">
    <property type="entry name" value="ATG22/LtaA_families"/>
</dbReference>
<protein>
    <submittedName>
        <fullName evidence="9">MFS transporter, UMF1 family</fullName>
    </submittedName>
</protein>
<dbReference type="GO" id="GO:0012505">
    <property type="term" value="C:endomembrane system"/>
    <property type="evidence" value="ECO:0007669"/>
    <property type="project" value="UniProtKB-SubCell"/>
</dbReference>
<evidence type="ECO:0000256" key="2">
    <source>
        <dbReference type="ARBA" id="ARBA00022448"/>
    </source>
</evidence>
<feature type="transmembrane region" description="Helical" evidence="6">
    <location>
        <begin position="244"/>
        <end position="264"/>
    </location>
</feature>
<evidence type="ECO:0000256" key="4">
    <source>
        <dbReference type="ARBA" id="ARBA00022989"/>
    </source>
</evidence>
<gene>
    <name evidence="10" type="ORF">BECKSD772D_GA0070982_101311</name>
    <name evidence="9" type="ORF">BECKSD772E_GA0070983_10079</name>
    <name evidence="8" type="ORF">BECKSD772F_GA0070984_100710</name>
</gene>
<evidence type="ECO:0000256" key="5">
    <source>
        <dbReference type="ARBA" id="ARBA00023136"/>
    </source>
</evidence>
<evidence type="ECO:0000259" key="7">
    <source>
        <dbReference type="PROSITE" id="PS50850"/>
    </source>
</evidence>
<feature type="transmembrane region" description="Helical" evidence="6">
    <location>
        <begin position="330"/>
        <end position="352"/>
    </location>
</feature>
<name>A0A450YG50_9GAMM</name>
<dbReference type="InterPro" id="IPR020846">
    <property type="entry name" value="MFS_dom"/>
</dbReference>
<keyword evidence="4 6" id="KW-1133">Transmembrane helix</keyword>
<evidence type="ECO:0000256" key="6">
    <source>
        <dbReference type="SAM" id="Phobius"/>
    </source>
</evidence>
<dbReference type="InterPro" id="IPR036259">
    <property type="entry name" value="MFS_trans_sf"/>
</dbReference>
<dbReference type="EMBL" id="CAADFR010000007">
    <property type="protein sequence ID" value="VFK36890.1"/>
    <property type="molecule type" value="Genomic_DNA"/>
</dbReference>
<dbReference type="EMBL" id="CAADHB010000013">
    <property type="protein sequence ID" value="VFK78367.1"/>
    <property type="molecule type" value="Genomic_DNA"/>
</dbReference>
<evidence type="ECO:0000313" key="9">
    <source>
        <dbReference type="EMBL" id="VFK40518.1"/>
    </source>
</evidence>
<organism evidence="9">
    <name type="scientific">Candidatus Kentrum sp. SD</name>
    <dbReference type="NCBI Taxonomy" id="2126332"/>
    <lineage>
        <taxon>Bacteria</taxon>
        <taxon>Pseudomonadati</taxon>
        <taxon>Pseudomonadota</taxon>
        <taxon>Gammaproteobacteria</taxon>
        <taxon>Candidatus Kentrum</taxon>
    </lineage>
</organism>
<dbReference type="EMBL" id="CAADFU010000007">
    <property type="protein sequence ID" value="VFK40518.1"/>
    <property type="molecule type" value="Genomic_DNA"/>
</dbReference>
<reference evidence="9" key="1">
    <citation type="submission" date="2019-02" db="EMBL/GenBank/DDBJ databases">
        <authorList>
            <person name="Gruber-Vodicka R. H."/>
            <person name="Seah K. B. B."/>
        </authorList>
    </citation>
    <scope>NUCLEOTIDE SEQUENCE</scope>
    <source>
        <strain evidence="10">BECK_S127</strain>
        <strain evidence="9">BECK_S1320</strain>
        <strain evidence="8">BECK_S1321</strain>
    </source>
</reference>
<dbReference type="InterPro" id="IPR024671">
    <property type="entry name" value="Atg22-like"/>
</dbReference>
<keyword evidence="3 6" id="KW-0812">Transmembrane</keyword>
<dbReference type="PANTHER" id="PTHR23519">
    <property type="entry name" value="AUTOPHAGY-RELATED PROTEIN 22"/>
    <property type="match status" value="1"/>
</dbReference>
<feature type="transmembrane region" description="Helical" evidence="6">
    <location>
        <begin position="81"/>
        <end position="99"/>
    </location>
</feature>
<evidence type="ECO:0000313" key="8">
    <source>
        <dbReference type="EMBL" id="VFK36890.1"/>
    </source>
</evidence>
<dbReference type="Pfam" id="PF11700">
    <property type="entry name" value="ATG22"/>
    <property type="match status" value="1"/>
</dbReference>
<dbReference type="GO" id="GO:0022857">
    <property type="term" value="F:transmembrane transporter activity"/>
    <property type="evidence" value="ECO:0007669"/>
    <property type="project" value="InterPro"/>
</dbReference>
<feature type="transmembrane region" description="Helical" evidence="6">
    <location>
        <begin position="395"/>
        <end position="414"/>
    </location>
</feature>
<evidence type="ECO:0000256" key="1">
    <source>
        <dbReference type="ARBA" id="ARBA00004127"/>
    </source>
</evidence>
<feature type="transmembrane region" description="Helical" evidence="6">
    <location>
        <begin position="12"/>
        <end position="34"/>
    </location>
</feature>
<dbReference type="PROSITE" id="PS50850">
    <property type="entry name" value="MFS"/>
    <property type="match status" value="1"/>
</dbReference>
<feature type="transmembrane region" description="Helical" evidence="6">
    <location>
        <begin position="364"/>
        <end position="383"/>
    </location>
</feature>
<comment type="subcellular location">
    <subcellularLocation>
        <location evidence="1">Endomembrane system</location>
        <topology evidence="1">Multi-pass membrane protein</topology>
    </subcellularLocation>
</comment>
<feature type="transmembrane region" description="Helical" evidence="6">
    <location>
        <begin position="49"/>
        <end position="69"/>
    </location>
</feature>
<accession>A0A450YG50</accession>
<evidence type="ECO:0000256" key="3">
    <source>
        <dbReference type="ARBA" id="ARBA00022692"/>
    </source>
</evidence>
<feature type="domain" description="Major facilitator superfamily (MFS) profile" evidence="7">
    <location>
        <begin position="239"/>
        <end position="426"/>
    </location>
</feature>
<dbReference type="Gene3D" id="1.20.1250.20">
    <property type="entry name" value="MFS general substrate transporter like domains"/>
    <property type="match status" value="1"/>
</dbReference>
<dbReference type="AlphaFoldDB" id="A0A450YG50"/>
<dbReference type="PANTHER" id="PTHR23519:SF1">
    <property type="entry name" value="AUTOPHAGY-RELATED PROTEIN 22"/>
    <property type="match status" value="1"/>
</dbReference>
<sequence>MKSRNQRVIFAWIGYDWANSAFTTLVVTFVYATYFSQAMAPDEVTGTVLWSRAVAISGILIAFLAPLLGAFADRGEFRHRYLIVATLVCIAATAMLTFIEPGQTHAVFLSLTIFVIANVAFEIGTVFYNAFLPDIASPERIGRVSGLGWGFGYLGGLACLSLALLVLVRDAPLFGIDTTAGFNYRASNLLVALWFLVFSIPALILVRAPGNRIRRTGVRPTMTMDSFRRIFREISAHRDMLRFLLARLVYNDGMVTIFAFGGIYAANTFDLSLSEVIRFGIGINIAAGTGAWLFGFLDDGFGGKKMVLLTLVALACFTLLAAAAPDTIRLWVAGIGIGIFAGPNQSASRSLLGRFTPAHRRNEFFGFFAFSGKITAFMGPLLLGLMTQWSGNQRIGIVTVLGFFLVGGILLLGVDEKRGIALAKRG</sequence>
<evidence type="ECO:0000313" key="10">
    <source>
        <dbReference type="EMBL" id="VFK78367.1"/>
    </source>
</evidence>
<dbReference type="SUPFAM" id="SSF103473">
    <property type="entry name" value="MFS general substrate transporter"/>
    <property type="match status" value="1"/>
</dbReference>
<keyword evidence="5 6" id="KW-0472">Membrane</keyword>
<keyword evidence="2" id="KW-0813">Transport</keyword>
<feature type="transmembrane region" description="Helical" evidence="6">
    <location>
        <begin position="144"/>
        <end position="168"/>
    </location>
</feature>
<feature type="transmembrane region" description="Helical" evidence="6">
    <location>
        <begin position="306"/>
        <end position="324"/>
    </location>
</feature>
<proteinExistence type="predicted"/>